<dbReference type="PANTHER" id="PTHR23352">
    <property type="entry name" value="NEURAL PROLIFERATION DIFFERENTIATION AND CONTROL PROTEIN-1 NPDC-1 PROTEIN"/>
    <property type="match status" value="1"/>
</dbReference>
<evidence type="ECO:0000256" key="2">
    <source>
        <dbReference type="SAM" id="Phobius"/>
    </source>
</evidence>
<evidence type="ECO:0000313" key="3">
    <source>
        <dbReference type="EMBL" id="CAC5401775.1"/>
    </source>
</evidence>
<feature type="region of interest" description="Disordered" evidence="1">
    <location>
        <begin position="248"/>
        <end position="314"/>
    </location>
</feature>
<keyword evidence="2" id="KW-1133">Transmembrane helix</keyword>
<organism evidence="3 4">
    <name type="scientific">Mytilus coruscus</name>
    <name type="common">Sea mussel</name>
    <dbReference type="NCBI Taxonomy" id="42192"/>
    <lineage>
        <taxon>Eukaryota</taxon>
        <taxon>Metazoa</taxon>
        <taxon>Spiralia</taxon>
        <taxon>Lophotrochozoa</taxon>
        <taxon>Mollusca</taxon>
        <taxon>Bivalvia</taxon>
        <taxon>Autobranchia</taxon>
        <taxon>Pteriomorphia</taxon>
        <taxon>Mytilida</taxon>
        <taxon>Mytiloidea</taxon>
        <taxon>Mytilidae</taxon>
        <taxon>Mytilinae</taxon>
        <taxon>Mytilus</taxon>
    </lineage>
</organism>
<feature type="compositionally biased region" description="Acidic residues" evidence="1">
    <location>
        <begin position="256"/>
        <end position="268"/>
    </location>
</feature>
<dbReference type="OrthoDB" id="6270617at2759"/>
<feature type="compositionally biased region" description="Basic and acidic residues" evidence="1">
    <location>
        <begin position="111"/>
        <end position="127"/>
    </location>
</feature>
<gene>
    <name evidence="3" type="ORF">MCOR_35829</name>
</gene>
<feature type="transmembrane region" description="Helical" evidence="2">
    <location>
        <begin position="164"/>
        <end position="189"/>
    </location>
</feature>
<evidence type="ECO:0000313" key="4">
    <source>
        <dbReference type="Proteomes" id="UP000507470"/>
    </source>
</evidence>
<dbReference type="AlphaFoldDB" id="A0A6J8D108"/>
<dbReference type="Pfam" id="PF06809">
    <property type="entry name" value="NPDC1"/>
    <property type="match status" value="1"/>
</dbReference>
<dbReference type="PANTHER" id="PTHR23352:SF2">
    <property type="entry name" value="NEURAL PROLIFERATION DIFFERENTIATION AND CONTROL PROTEIN 1"/>
    <property type="match status" value="1"/>
</dbReference>
<sequence length="314" mass="35592">MDDVSSQSMDDVVPWPIHLFKTENLQSKSLYFNTKWIVPKSTDRQTADCLSSTEEYNEYAELIRKLRFLARHESIDNQNNILKQRFQKKFHEPRKHASDWQEVVGEDKRLQSIEKDAIQPDDSEKTSKSTTAKTTQQNETPAPPLPQVQNKHTDNSSLTAGTDLYFILIVAVCSLAGFVGLIMAGVCWYRLNKNIKAASEVDYPAYGVTGPTKERLGSGPGDRKLAQSAQMYHYQHQKQQMIAMEKANGEMKHDASEDESEEENEEGDYTVYECPGLAPTGEMEVRNPLFNEETPVSKGPTEDQKKTHSNLVLE</sequence>
<dbReference type="GO" id="GO:0016020">
    <property type="term" value="C:membrane"/>
    <property type="evidence" value="ECO:0007669"/>
    <property type="project" value="InterPro"/>
</dbReference>
<keyword evidence="2" id="KW-0472">Membrane</keyword>
<dbReference type="Proteomes" id="UP000507470">
    <property type="component" value="Unassembled WGS sequence"/>
</dbReference>
<keyword evidence="2" id="KW-0812">Transmembrane</keyword>
<accession>A0A6J8D108</accession>
<keyword evidence="4" id="KW-1185">Reference proteome</keyword>
<protein>
    <submittedName>
        <fullName evidence="3">Neural proliferation differentiation and control protein 1</fullName>
    </submittedName>
</protein>
<dbReference type="InterPro" id="IPR009635">
    <property type="entry name" value="NPDC1"/>
</dbReference>
<dbReference type="EMBL" id="CACVKT020006460">
    <property type="protein sequence ID" value="CAC5401775.1"/>
    <property type="molecule type" value="Genomic_DNA"/>
</dbReference>
<reference evidence="3 4" key="1">
    <citation type="submission" date="2020-06" db="EMBL/GenBank/DDBJ databases">
        <authorList>
            <person name="Li R."/>
            <person name="Bekaert M."/>
        </authorList>
    </citation>
    <scope>NUCLEOTIDE SEQUENCE [LARGE SCALE GENOMIC DNA]</scope>
    <source>
        <strain evidence="4">wild</strain>
    </source>
</reference>
<proteinExistence type="predicted"/>
<name>A0A6J8D108_MYTCO</name>
<feature type="region of interest" description="Disordered" evidence="1">
    <location>
        <begin position="111"/>
        <end position="154"/>
    </location>
</feature>
<evidence type="ECO:0000256" key="1">
    <source>
        <dbReference type="SAM" id="MobiDB-lite"/>
    </source>
</evidence>